<name>A0ABT7XLL2_9NEIS</name>
<dbReference type="EMBL" id="JAUEDK010000009">
    <property type="protein sequence ID" value="MDN0074670.1"/>
    <property type="molecule type" value="Genomic_DNA"/>
</dbReference>
<accession>A0ABT7XLL2</accession>
<evidence type="ECO:0000313" key="1">
    <source>
        <dbReference type="EMBL" id="MDN0074670.1"/>
    </source>
</evidence>
<protein>
    <recommendedName>
        <fullName evidence="3">Cytochrome C oxidase subunit I</fullName>
    </recommendedName>
</protein>
<reference evidence="1" key="1">
    <citation type="submission" date="2023-06" db="EMBL/GenBank/DDBJ databases">
        <authorList>
            <person name="Zhang S."/>
        </authorList>
    </citation>
    <scope>NUCLEOTIDE SEQUENCE</scope>
    <source>
        <strain evidence="1">SG2303</strain>
    </source>
</reference>
<dbReference type="Proteomes" id="UP001168540">
    <property type="component" value="Unassembled WGS sequence"/>
</dbReference>
<comment type="caution">
    <text evidence="1">The sequence shown here is derived from an EMBL/GenBank/DDBJ whole genome shotgun (WGS) entry which is preliminary data.</text>
</comment>
<sequence length="172" mass="19071">MPNQRRARLKLTMMTLLCISPVLASWGLYRSGWVEGGRSYGQLLPTEPFVASRESGWPRQRWALVSVEPAACDSICQRRRFVLKQIQAAQGEAADRLVRVRLQQPSVVAPRSDENGVVTLVANNGLGRLAGRPGYYLVDPLGNQVMFYPDSADPTRVIHELARVLKTNNGLG</sequence>
<proteinExistence type="predicted"/>
<dbReference type="RefSeq" id="WP_289829245.1">
    <property type="nucleotide sequence ID" value="NZ_JAUEDK010000009.1"/>
</dbReference>
<evidence type="ECO:0000313" key="2">
    <source>
        <dbReference type="Proteomes" id="UP001168540"/>
    </source>
</evidence>
<organism evidence="1 2">
    <name type="scientific">Crenobacter oryzisoli</name>
    <dbReference type="NCBI Taxonomy" id="3056844"/>
    <lineage>
        <taxon>Bacteria</taxon>
        <taxon>Pseudomonadati</taxon>
        <taxon>Pseudomonadota</taxon>
        <taxon>Betaproteobacteria</taxon>
        <taxon>Neisseriales</taxon>
        <taxon>Neisseriaceae</taxon>
        <taxon>Crenobacter</taxon>
    </lineage>
</organism>
<evidence type="ECO:0008006" key="3">
    <source>
        <dbReference type="Google" id="ProtNLM"/>
    </source>
</evidence>
<keyword evidence="2" id="KW-1185">Reference proteome</keyword>
<gene>
    <name evidence="1" type="ORF">QU481_07160</name>
</gene>